<feature type="chain" id="PRO_5045902782" description="Peptidase S1 domain-containing protein" evidence="3">
    <location>
        <begin position="24"/>
        <end position="816"/>
    </location>
</feature>
<keyword evidence="6" id="KW-1185">Reference proteome</keyword>
<dbReference type="PROSITE" id="PS00135">
    <property type="entry name" value="TRYPSIN_SER"/>
    <property type="match status" value="1"/>
</dbReference>
<dbReference type="PANTHER" id="PTHR24252">
    <property type="entry name" value="ACROSIN-RELATED"/>
    <property type="match status" value="1"/>
</dbReference>
<evidence type="ECO:0000256" key="1">
    <source>
        <dbReference type="ARBA" id="ARBA00023157"/>
    </source>
</evidence>
<dbReference type="SUPFAM" id="SSF50494">
    <property type="entry name" value="Trypsin-like serine proteases"/>
    <property type="match status" value="1"/>
</dbReference>
<keyword evidence="2" id="KW-0720">Serine protease</keyword>
<dbReference type="Pfam" id="PF00089">
    <property type="entry name" value="Trypsin"/>
    <property type="match status" value="1"/>
</dbReference>
<name>A0ABM7RDH1_9BACT</name>
<dbReference type="InterPro" id="IPR001254">
    <property type="entry name" value="Trypsin_dom"/>
</dbReference>
<keyword evidence="2" id="KW-0378">Hydrolase</keyword>
<evidence type="ECO:0000313" key="5">
    <source>
        <dbReference type="EMBL" id="BCX46821.1"/>
    </source>
</evidence>
<gene>
    <name evidence="5" type="ORF">HAHE_07290</name>
</gene>
<sequence>MFRVVRISVLKRGLVGASVGVMAASLAMPPKVAADPGPGKTGARDLHFSTRIERPWSPPAGASSAMPKPTAPKDLETWVELPREMSIIGGDDATEGAYPWMAGILFHGDPDLFNAQFCGGTLVHPFWVVTAAHCVLGAEPGELDVLLGGHDLSSDPSFQRIQVAEIIIHPDYKDTNTDSDIALLRLSVAADPAYTPLAIVDDATLDVPGTLARTLGWGDTTGSGSYPTVLQEVDLPVVSLATANATPTYAGSLLPTMLPAGLAAGGKDSCGGDSGGPLAVPAPELGGWALAGITSFGAGCAQPDSYGIYTRVSQFRRFVIDHLYPGYSQWEVVTGSVGESRDPDGNGFGHFAEYAFRLTQDGGGTSPAFEFHPSGGNPEMAIRLGILANPAEADYQVEWSSGLTAWNDLPLLPNVISSQPITGDADGIQALVGAGQPASAARGFVRARVEPSGALVPGLRRLSATGRAQGSLTAEDLAHPGFPQRRIKEYRLTDVVAGQTYRLVGRSGAFDVRLELFDAEDLATPLAVATTDAALGSVGTDEAIEFTASPVVSEYRLRITSELNSQTGSFLIGAYRPSVFSALPQITNPSTTGGSLTTNDPLDPLWEPFQLYSDDFRLVGLTSPVRISLSSSAFDSYLEILSAETGLVIGADDDSGGSLNAEFTLNPVPGVPYIVRVTSAVESQTGGYTLSLTSPPLTPGIGVPDSLTASLSASDSFDPNFPGYYADDYQLLGVTNGQSVTVSMVSDNLGALDPWLYVINAATGAILFENDDRNPGTGDYNSQVTFTVNGSISYIIRASSAYDGETGGYTLTTTSP</sequence>
<dbReference type="PRINTS" id="PR00722">
    <property type="entry name" value="CHYMOTRYPSIN"/>
</dbReference>
<dbReference type="PROSITE" id="PS50240">
    <property type="entry name" value="TRYPSIN_DOM"/>
    <property type="match status" value="1"/>
</dbReference>
<reference evidence="5 6" key="1">
    <citation type="submission" date="2021-06" db="EMBL/GenBank/DDBJ databases">
        <title>Complete genome of Haloferula helveola possessing various polysaccharide degrading enzymes.</title>
        <authorList>
            <person name="Takami H."/>
            <person name="Huang C."/>
            <person name="Hamasaki K."/>
        </authorList>
    </citation>
    <scope>NUCLEOTIDE SEQUENCE [LARGE SCALE GENOMIC DNA]</scope>
    <source>
        <strain evidence="5 6">CN-1</strain>
    </source>
</reference>
<dbReference type="Gene3D" id="2.40.10.10">
    <property type="entry name" value="Trypsin-like serine proteases"/>
    <property type="match status" value="1"/>
</dbReference>
<evidence type="ECO:0000313" key="6">
    <source>
        <dbReference type="Proteomes" id="UP001374893"/>
    </source>
</evidence>
<evidence type="ECO:0000256" key="2">
    <source>
        <dbReference type="RuleBase" id="RU363034"/>
    </source>
</evidence>
<keyword evidence="3" id="KW-0732">Signal</keyword>
<accession>A0ABM7RDH1</accession>
<proteinExistence type="predicted"/>
<keyword evidence="2" id="KW-0645">Protease</keyword>
<dbReference type="InterPro" id="IPR018114">
    <property type="entry name" value="TRYPSIN_HIS"/>
</dbReference>
<dbReference type="PANTHER" id="PTHR24252:SF7">
    <property type="entry name" value="HYALIN"/>
    <property type="match status" value="1"/>
</dbReference>
<feature type="domain" description="Peptidase S1" evidence="4">
    <location>
        <begin position="87"/>
        <end position="330"/>
    </location>
</feature>
<dbReference type="InterPro" id="IPR043504">
    <property type="entry name" value="Peptidase_S1_PA_chymotrypsin"/>
</dbReference>
<dbReference type="Gene3D" id="2.60.120.380">
    <property type="match status" value="1"/>
</dbReference>
<evidence type="ECO:0000256" key="3">
    <source>
        <dbReference type="SAM" id="SignalP"/>
    </source>
</evidence>
<dbReference type="Proteomes" id="UP001374893">
    <property type="component" value="Chromosome"/>
</dbReference>
<dbReference type="PROSITE" id="PS00134">
    <property type="entry name" value="TRYPSIN_HIS"/>
    <property type="match status" value="1"/>
</dbReference>
<keyword evidence="1" id="KW-1015">Disulfide bond</keyword>
<evidence type="ECO:0000259" key="4">
    <source>
        <dbReference type="PROSITE" id="PS50240"/>
    </source>
</evidence>
<dbReference type="CDD" id="cd00190">
    <property type="entry name" value="Tryp_SPc"/>
    <property type="match status" value="1"/>
</dbReference>
<dbReference type="InterPro" id="IPR033116">
    <property type="entry name" value="TRYPSIN_SER"/>
</dbReference>
<protein>
    <recommendedName>
        <fullName evidence="4">Peptidase S1 domain-containing protein</fullName>
    </recommendedName>
</protein>
<feature type="signal peptide" evidence="3">
    <location>
        <begin position="1"/>
        <end position="23"/>
    </location>
</feature>
<dbReference type="InterPro" id="IPR009003">
    <property type="entry name" value="Peptidase_S1_PA"/>
</dbReference>
<dbReference type="SMART" id="SM00020">
    <property type="entry name" value="Tryp_SPc"/>
    <property type="match status" value="1"/>
</dbReference>
<organism evidence="5 6">
    <name type="scientific">Haloferula helveola</name>
    <dbReference type="NCBI Taxonomy" id="490095"/>
    <lineage>
        <taxon>Bacteria</taxon>
        <taxon>Pseudomonadati</taxon>
        <taxon>Verrucomicrobiota</taxon>
        <taxon>Verrucomicrobiia</taxon>
        <taxon>Verrucomicrobiales</taxon>
        <taxon>Verrucomicrobiaceae</taxon>
        <taxon>Haloferula</taxon>
    </lineage>
</organism>
<dbReference type="InterPro" id="IPR001314">
    <property type="entry name" value="Peptidase_S1A"/>
</dbReference>
<dbReference type="EMBL" id="AP024702">
    <property type="protein sequence ID" value="BCX46821.1"/>
    <property type="molecule type" value="Genomic_DNA"/>
</dbReference>